<dbReference type="InterPro" id="IPR042098">
    <property type="entry name" value="TauD-like_sf"/>
</dbReference>
<dbReference type="GO" id="GO:0005506">
    <property type="term" value="F:iron ion binding"/>
    <property type="evidence" value="ECO:0007669"/>
    <property type="project" value="InterPro"/>
</dbReference>
<protein>
    <recommendedName>
        <fullName evidence="6">TauD/TfdA-like domain-containing protein</fullName>
    </recommendedName>
</protein>
<name>A0A2N7FDM1_VIBSP</name>
<evidence type="ECO:0000313" key="8">
    <source>
        <dbReference type="Proteomes" id="UP000235330"/>
    </source>
</evidence>
<dbReference type="AlphaFoldDB" id="A0A2N7FDM1"/>
<gene>
    <name evidence="7" type="ORF">BCU17_16645</name>
</gene>
<sequence>MLKEMVETLKKQSVQEVHVSYEAANKLKSAFSNLGFREDNEWLNIREWLGNVVKNSLNDEVINTIQDFKSDDDQCALIIRGLPIDSNLCATPYNGYVPPSKFPLAGAIHIGIYQLARIEPVSYQNENKGFLFRHVVPALNALNEKSSHGSTFTFGHHVDNPDLPLACEAVTERSGCPEFLSLMALRSDLKVRSNFILLDNLIAQLSRGVVNELCQPNFRINRPDSFGQSRLSRLPILVIGEDDVMLCHYDKENTTPLTENAAAALVMLEAQLQNESLKQYVVYQPGDLLIIKNQRLLHSREGFKSRSDGADRWLARMFGMSTLERIVPASPEFQHIGKD</sequence>
<evidence type="ECO:0000259" key="6">
    <source>
        <dbReference type="Pfam" id="PF02668"/>
    </source>
</evidence>
<dbReference type="InterPro" id="IPR014503">
    <property type="entry name" value="Clavaminate_syn-like"/>
</dbReference>
<accession>A0A2N7FDM1</accession>
<evidence type="ECO:0000256" key="4">
    <source>
        <dbReference type="ARBA" id="ARBA00023004"/>
    </source>
</evidence>
<reference evidence="8" key="1">
    <citation type="submission" date="2016-07" db="EMBL/GenBank/DDBJ databases">
        <title>Nontailed viruses are major unrecognized killers of bacteria in the ocean.</title>
        <authorList>
            <person name="Kauffman K."/>
            <person name="Hussain F."/>
            <person name="Yang J."/>
            <person name="Arevalo P."/>
            <person name="Brown J."/>
            <person name="Cutler M."/>
            <person name="Kelly L."/>
            <person name="Polz M.F."/>
        </authorList>
    </citation>
    <scope>NUCLEOTIDE SEQUENCE [LARGE SCALE GENOMIC DNA]</scope>
    <source>
        <strain evidence="8">10N.261.55.E11</strain>
    </source>
</reference>
<feature type="binding site" evidence="5">
    <location>
        <position position="298"/>
    </location>
    <ligand>
        <name>Fe cation</name>
        <dbReference type="ChEBI" id="CHEBI:24875"/>
    </ligand>
</feature>
<organism evidence="7 8">
    <name type="scientific">Vibrio splendidus</name>
    <dbReference type="NCBI Taxonomy" id="29497"/>
    <lineage>
        <taxon>Bacteria</taxon>
        <taxon>Pseudomonadati</taxon>
        <taxon>Pseudomonadota</taxon>
        <taxon>Gammaproteobacteria</taxon>
        <taxon>Vibrionales</taxon>
        <taxon>Vibrionaceae</taxon>
        <taxon>Vibrio</taxon>
    </lineage>
</organism>
<comment type="caution">
    <text evidence="7">The sequence shown here is derived from an EMBL/GenBank/DDBJ whole genome shotgun (WGS) entry which is preliminary data.</text>
</comment>
<dbReference type="Gene3D" id="3.60.130.10">
    <property type="entry name" value="Clavaminate synthase-like"/>
    <property type="match status" value="1"/>
</dbReference>
<dbReference type="Pfam" id="PF02668">
    <property type="entry name" value="TauD"/>
    <property type="match status" value="1"/>
</dbReference>
<dbReference type="InterPro" id="IPR003819">
    <property type="entry name" value="TauD/TfdA-like"/>
</dbReference>
<dbReference type="RefSeq" id="WP_102516121.1">
    <property type="nucleotide sequence ID" value="NZ_CAWNSM010000018.1"/>
</dbReference>
<evidence type="ECO:0000256" key="5">
    <source>
        <dbReference type="PIRSR" id="PIRSR019543-2"/>
    </source>
</evidence>
<keyword evidence="3" id="KW-0560">Oxidoreductase</keyword>
<comment type="similarity">
    <text evidence="1">Belongs to the clavaminate synthase family.</text>
</comment>
<keyword evidence="4 5" id="KW-0408">Iron</keyword>
<evidence type="ECO:0000256" key="1">
    <source>
        <dbReference type="ARBA" id="ARBA00008425"/>
    </source>
</evidence>
<dbReference type="PIRSF" id="PIRSF019543">
    <property type="entry name" value="Clavaminate_syn"/>
    <property type="match status" value="1"/>
</dbReference>
<proteinExistence type="inferred from homology"/>
<dbReference type="GO" id="GO:0016706">
    <property type="term" value="F:2-oxoglutarate-dependent dioxygenase activity"/>
    <property type="evidence" value="ECO:0007669"/>
    <property type="project" value="UniProtKB-ARBA"/>
</dbReference>
<dbReference type="EMBL" id="MCWU01000018">
    <property type="protein sequence ID" value="PMJ67397.1"/>
    <property type="molecule type" value="Genomic_DNA"/>
</dbReference>
<evidence type="ECO:0000313" key="7">
    <source>
        <dbReference type="EMBL" id="PMJ67397.1"/>
    </source>
</evidence>
<keyword evidence="2 5" id="KW-0479">Metal-binding</keyword>
<evidence type="ECO:0000256" key="3">
    <source>
        <dbReference type="ARBA" id="ARBA00023002"/>
    </source>
</evidence>
<feature type="domain" description="TauD/TfdA-like" evidence="6">
    <location>
        <begin position="232"/>
        <end position="317"/>
    </location>
</feature>
<dbReference type="SUPFAM" id="SSF51197">
    <property type="entry name" value="Clavaminate synthase-like"/>
    <property type="match status" value="1"/>
</dbReference>
<evidence type="ECO:0000256" key="2">
    <source>
        <dbReference type="ARBA" id="ARBA00022723"/>
    </source>
</evidence>
<dbReference type="Proteomes" id="UP000235330">
    <property type="component" value="Unassembled WGS sequence"/>
</dbReference>